<name>A0A1H7SMQ5_OLID1</name>
<dbReference type="GO" id="GO:0000155">
    <property type="term" value="F:phosphorelay sensor kinase activity"/>
    <property type="evidence" value="ECO:0007669"/>
    <property type="project" value="TreeGrafter"/>
</dbReference>
<dbReference type="PROSITE" id="PS50109">
    <property type="entry name" value="HIS_KIN"/>
    <property type="match status" value="1"/>
</dbReference>
<dbReference type="SUPFAM" id="SSF55874">
    <property type="entry name" value="ATPase domain of HSP90 chaperone/DNA topoisomerase II/histidine kinase"/>
    <property type="match status" value="1"/>
</dbReference>
<evidence type="ECO:0000256" key="1">
    <source>
        <dbReference type="ARBA" id="ARBA00000085"/>
    </source>
</evidence>
<keyword evidence="6" id="KW-0418">Kinase</keyword>
<dbReference type="STRING" id="407022.SAMN05661044_03256"/>
<dbReference type="EC" id="2.7.13.3" evidence="2"/>
<dbReference type="PANTHER" id="PTHR43547">
    <property type="entry name" value="TWO-COMPONENT HISTIDINE KINASE"/>
    <property type="match status" value="1"/>
</dbReference>
<dbReference type="InterPro" id="IPR005467">
    <property type="entry name" value="His_kinase_dom"/>
</dbReference>
<comment type="catalytic activity">
    <reaction evidence="1">
        <text>ATP + protein L-histidine = ADP + protein N-phospho-L-histidine.</text>
        <dbReference type="EC" id="2.7.13.3"/>
    </reaction>
</comment>
<dbReference type="OrthoDB" id="1931120at2"/>
<accession>A0A1H7SMQ5</accession>
<gene>
    <name evidence="6" type="ORF">SAMN05661044_03256</name>
</gene>
<evidence type="ECO:0000259" key="5">
    <source>
        <dbReference type="PROSITE" id="PS50109"/>
    </source>
</evidence>
<reference evidence="7" key="1">
    <citation type="submission" date="2016-10" db="EMBL/GenBank/DDBJ databases">
        <authorList>
            <person name="Varghese N."/>
            <person name="Submissions S."/>
        </authorList>
    </citation>
    <scope>NUCLEOTIDE SEQUENCE [LARGE SCALE GENOMIC DNA]</scope>
    <source>
        <strain evidence="7">DSM 18733</strain>
    </source>
</reference>
<keyword evidence="4" id="KW-0812">Transmembrane</keyword>
<feature type="transmembrane region" description="Helical" evidence="4">
    <location>
        <begin position="7"/>
        <end position="27"/>
    </location>
</feature>
<keyword evidence="3" id="KW-0597">Phosphoprotein</keyword>
<dbReference type="CDD" id="cd00075">
    <property type="entry name" value="HATPase"/>
    <property type="match status" value="1"/>
</dbReference>
<dbReference type="EMBL" id="FOAF01000003">
    <property type="protein sequence ID" value="SEL72717.1"/>
    <property type="molecule type" value="Genomic_DNA"/>
</dbReference>
<feature type="domain" description="Histidine kinase" evidence="5">
    <location>
        <begin position="229"/>
        <end position="440"/>
    </location>
</feature>
<dbReference type="Pfam" id="PF02518">
    <property type="entry name" value="HATPase_c"/>
    <property type="match status" value="1"/>
</dbReference>
<evidence type="ECO:0000256" key="2">
    <source>
        <dbReference type="ARBA" id="ARBA00012438"/>
    </source>
</evidence>
<sequence length="440" mass="50194">MNRLRLLIIFRAFLLFVGVSLLCWLILKGYFLYSLIVFPICLWMLTLNFRSQLRAYRELEEFAEAARYRDFTRFFPLQNAGPEIRPLRGAFNEINGVFKKISSERETQYQYLQKILELVNTAILSYEENTGKVIWMNEAFKELFNIPYLSIISGLNKRNPDLYHRVIDMPPGEISVFTVPTPSKGMLKLQFSSSSFQTPEGYYRLLAFQNINEALDETESKAWQKLLSVLTHEIMNSIAPISSLADTLKNRLEVLPNSEELDDIRLGTETIKRRSEGLLKFAGTYRSLNKIAQPEVSIVYAAELFENLYQLMEPTLLQKSIVLDIILKDPRLQLSLDVNLIEQVLINLLLNAIEAVKDGEGPYISLQALANNGSPQIKITDNGRGIPQELLENIFIPFFTTRKSGSGVGLTLSKQIMLMHKGNITVQSEEGKGSVFTLQF</sequence>
<keyword evidence="4" id="KW-0472">Membrane</keyword>
<keyword evidence="6" id="KW-0808">Transferase</keyword>
<evidence type="ECO:0000256" key="3">
    <source>
        <dbReference type="ARBA" id="ARBA00022553"/>
    </source>
</evidence>
<dbReference type="SMART" id="SM00387">
    <property type="entry name" value="HATPase_c"/>
    <property type="match status" value="1"/>
</dbReference>
<evidence type="ECO:0000256" key="4">
    <source>
        <dbReference type="SAM" id="Phobius"/>
    </source>
</evidence>
<evidence type="ECO:0000313" key="6">
    <source>
        <dbReference type="EMBL" id="SEL72717.1"/>
    </source>
</evidence>
<dbReference type="Proteomes" id="UP000199421">
    <property type="component" value="Unassembled WGS sequence"/>
</dbReference>
<dbReference type="InterPro" id="IPR036890">
    <property type="entry name" value="HATPase_C_sf"/>
</dbReference>
<dbReference type="PANTHER" id="PTHR43547:SF2">
    <property type="entry name" value="HYBRID SIGNAL TRANSDUCTION HISTIDINE KINASE C"/>
    <property type="match status" value="1"/>
</dbReference>
<dbReference type="Gene3D" id="3.30.565.10">
    <property type="entry name" value="Histidine kinase-like ATPase, C-terminal domain"/>
    <property type="match status" value="1"/>
</dbReference>
<evidence type="ECO:0000313" key="7">
    <source>
        <dbReference type="Proteomes" id="UP000199421"/>
    </source>
</evidence>
<keyword evidence="7" id="KW-1185">Reference proteome</keyword>
<organism evidence="6 7">
    <name type="scientific">Olivibacter domesticus</name>
    <name type="common">Pseudosphingobacterium domesticum</name>
    <dbReference type="NCBI Taxonomy" id="407022"/>
    <lineage>
        <taxon>Bacteria</taxon>
        <taxon>Pseudomonadati</taxon>
        <taxon>Bacteroidota</taxon>
        <taxon>Sphingobacteriia</taxon>
        <taxon>Sphingobacteriales</taxon>
        <taxon>Sphingobacteriaceae</taxon>
        <taxon>Olivibacter</taxon>
    </lineage>
</organism>
<dbReference type="PRINTS" id="PR00344">
    <property type="entry name" value="BCTRLSENSOR"/>
</dbReference>
<protein>
    <recommendedName>
        <fullName evidence="2">histidine kinase</fullName>
        <ecNumber evidence="2">2.7.13.3</ecNumber>
    </recommendedName>
</protein>
<feature type="transmembrane region" description="Helical" evidence="4">
    <location>
        <begin position="33"/>
        <end position="49"/>
    </location>
</feature>
<keyword evidence="4" id="KW-1133">Transmembrane helix</keyword>
<dbReference type="InterPro" id="IPR004358">
    <property type="entry name" value="Sig_transdc_His_kin-like_C"/>
</dbReference>
<dbReference type="AlphaFoldDB" id="A0A1H7SMQ5"/>
<proteinExistence type="predicted"/>
<dbReference type="InterPro" id="IPR003594">
    <property type="entry name" value="HATPase_dom"/>
</dbReference>